<dbReference type="InterPro" id="IPR010929">
    <property type="entry name" value="PDR_CDR_ABC"/>
</dbReference>
<comment type="similarity">
    <text evidence="2">Belongs to the ABC transporter superfamily. ABCG family. PDR (TC 3.A.1.205) subfamily.</text>
</comment>
<feature type="compositionally biased region" description="Low complexity" evidence="10">
    <location>
        <begin position="40"/>
        <end position="49"/>
    </location>
</feature>
<feature type="transmembrane region" description="Helical" evidence="11">
    <location>
        <begin position="696"/>
        <end position="716"/>
    </location>
</feature>
<dbReference type="Proteomes" id="UP000247810">
    <property type="component" value="Unassembled WGS sequence"/>
</dbReference>
<feature type="transmembrane region" description="Helical" evidence="11">
    <location>
        <begin position="799"/>
        <end position="820"/>
    </location>
</feature>
<dbReference type="Pfam" id="PF00005">
    <property type="entry name" value="ABC_tran"/>
    <property type="match status" value="2"/>
</dbReference>
<feature type="domain" description="ABC transporter" evidence="12">
    <location>
        <begin position="887"/>
        <end position="1129"/>
    </location>
</feature>
<keyword evidence="8 11" id="KW-1133">Transmembrane helix</keyword>
<evidence type="ECO:0000256" key="7">
    <source>
        <dbReference type="ARBA" id="ARBA00022840"/>
    </source>
</evidence>
<feature type="transmembrane region" description="Helical" evidence="11">
    <location>
        <begin position="581"/>
        <end position="603"/>
    </location>
</feature>
<feature type="transmembrane region" description="Helical" evidence="11">
    <location>
        <begin position="1494"/>
        <end position="1512"/>
    </location>
</feature>
<dbReference type="Pfam" id="PF06422">
    <property type="entry name" value="PDR_CDR"/>
    <property type="match status" value="2"/>
</dbReference>
<dbReference type="STRING" id="1448320.A0A319D0A1"/>
<dbReference type="FunFam" id="3.40.50.300:FF:000054">
    <property type="entry name" value="ABC multidrug transporter atrF"/>
    <property type="match status" value="1"/>
</dbReference>
<dbReference type="InterPro" id="IPR003439">
    <property type="entry name" value="ABC_transporter-like_ATP-bd"/>
</dbReference>
<evidence type="ECO:0000256" key="3">
    <source>
        <dbReference type="ARBA" id="ARBA00022448"/>
    </source>
</evidence>
<evidence type="ECO:0000313" key="13">
    <source>
        <dbReference type="EMBL" id="PYH91005.1"/>
    </source>
</evidence>
<keyword evidence="5 11" id="KW-0812">Transmembrane</keyword>
<evidence type="ECO:0000256" key="2">
    <source>
        <dbReference type="ARBA" id="ARBA00006012"/>
    </source>
</evidence>
<proteinExistence type="inferred from homology"/>
<organism evidence="13 14">
    <name type="scientific">Aspergillus ellipticus CBS 707.79</name>
    <dbReference type="NCBI Taxonomy" id="1448320"/>
    <lineage>
        <taxon>Eukaryota</taxon>
        <taxon>Fungi</taxon>
        <taxon>Dikarya</taxon>
        <taxon>Ascomycota</taxon>
        <taxon>Pezizomycotina</taxon>
        <taxon>Eurotiomycetes</taxon>
        <taxon>Eurotiomycetidae</taxon>
        <taxon>Eurotiales</taxon>
        <taxon>Aspergillaceae</taxon>
        <taxon>Aspergillus</taxon>
        <taxon>Aspergillus subgen. Circumdati</taxon>
    </lineage>
</organism>
<feature type="compositionally biased region" description="Polar residues" evidence="10">
    <location>
        <begin position="1"/>
        <end position="14"/>
    </location>
</feature>
<dbReference type="VEuPathDB" id="FungiDB:BO71DRAFT_386527"/>
<feature type="domain" description="ABC transporter" evidence="12">
    <location>
        <begin position="198"/>
        <end position="444"/>
    </location>
</feature>
<reference evidence="13 14" key="1">
    <citation type="submission" date="2018-02" db="EMBL/GenBank/DDBJ databases">
        <title>The genomes of Aspergillus section Nigri reveals drivers in fungal speciation.</title>
        <authorList>
            <consortium name="DOE Joint Genome Institute"/>
            <person name="Vesth T.C."/>
            <person name="Nybo J."/>
            <person name="Theobald S."/>
            <person name="Brandl J."/>
            <person name="Frisvad J.C."/>
            <person name="Nielsen K.F."/>
            <person name="Lyhne E.K."/>
            <person name="Kogle M.E."/>
            <person name="Kuo A."/>
            <person name="Riley R."/>
            <person name="Clum A."/>
            <person name="Nolan M."/>
            <person name="Lipzen A."/>
            <person name="Salamov A."/>
            <person name="Henrissat B."/>
            <person name="Wiebenga A."/>
            <person name="De vries R.P."/>
            <person name="Grigoriev I.V."/>
            <person name="Mortensen U.H."/>
            <person name="Andersen M.R."/>
            <person name="Baker S.E."/>
        </authorList>
    </citation>
    <scope>NUCLEOTIDE SEQUENCE [LARGE SCALE GENOMIC DNA]</scope>
    <source>
        <strain evidence="13 14">CBS 707.79</strain>
    </source>
</reference>
<dbReference type="InterPro" id="IPR013525">
    <property type="entry name" value="ABC2_TM"/>
</dbReference>
<feature type="transmembrane region" description="Helical" evidence="11">
    <location>
        <begin position="1374"/>
        <end position="1400"/>
    </location>
</feature>
<keyword evidence="4" id="KW-1003">Cell membrane</keyword>
<comment type="subcellular location">
    <subcellularLocation>
        <location evidence="1">Cell membrane</location>
        <topology evidence="1">Multi-pass membrane protein</topology>
    </subcellularLocation>
</comment>
<evidence type="ECO:0000256" key="5">
    <source>
        <dbReference type="ARBA" id="ARBA00022692"/>
    </source>
</evidence>
<dbReference type="GO" id="GO:0016887">
    <property type="term" value="F:ATP hydrolysis activity"/>
    <property type="evidence" value="ECO:0007669"/>
    <property type="project" value="InterPro"/>
</dbReference>
<evidence type="ECO:0000313" key="14">
    <source>
        <dbReference type="Proteomes" id="UP000247810"/>
    </source>
</evidence>
<protein>
    <submittedName>
        <fullName evidence="13">Putative ABC multidrug transporter</fullName>
    </submittedName>
</protein>
<dbReference type="OrthoDB" id="8061355at2759"/>
<keyword evidence="7" id="KW-0067">ATP-binding</keyword>
<feature type="region of interest" description="Disordered" evidence="10">
    <location>
        <begin position="1"/>
        <end position="71"/>
    </location>
</feature>
<dbReference type="Pfam" id="PF01061">
    <property type="entry name" value="ABC2_membrane"/>
    <property type="match status" value="2"/>
</dbReference>
<dbReference type="GO" id="GO:0140359">
    <property type="term" value="F:ABC-type transporter activity"/>
    <property type="evidence" value="ECO:0007669"/>
    <property type="project" value="InterPro"/>
</dbReference>
<evidence type="ECO:0000256" key="1">
    <source>
        <dbReference type="ARBA" id="ARBA00004651"/>
    </source>
</evidence>
<dbReference type="Pfam" id="PF14510">
    <property type="entry name" value="ABC_trans_N"/>
    <property type="match status" value="1"/>
</dbReference>
<dbReference type="SUPFAM" id="SSF52540">
    <property type="entry name" value="P-loop containing nucleoside triphosphate hydrolases"/>
    <property type="match status" value="2"/>
</dbReference>
<keyword evidence="9 11" id="KW-0472">Membrane</keyword>
<evidence type="ECO:0000256" key="9">
    <source>
        <dbReference type="ARBA" id="ARBA00023136"/>
    </source>
</evidence>
<dbReference type="EMBL" id="KZ825960">
    <property type="protein sequence ID" value="PYH91005.1"/>
    <property type="molecule type" value="Genomic_DNA"/>
</dbReference>
<evidence type="ECO:0000256" key="8">
    <source>
        <dbReference type="ARBA" id="ARBA00022989"/>
    </source>
</evidence>
<evidence type="ECO:0000256" key="11">
    <source>
        <dbReference type="SAM" id="Phobius"/>
    </source>
</evidence>
<dbReference type="GO" id="GO:0005886">
    <property type="term" value="C:plasma membrane"/>
    <property type="evidence" value="ECO:0007669"/>
    <property type="project" value="UniProtKB-SubCell"/>
</dbReference>
<feature type="transmembrane region" description="Helical" evidence="11">
    <location>
        <begin position="1225"/>
        <end position="1246"/>
    </location>
</feature>
<keyword evidence="14" id="KW-1185">Reference proteome</keyword>
<gene>
    <name evidence="13" type="ORF">BO71DRAFT_386527</name>
</gene>
<keyword evidence="3" id="KW-0813">Transport</keyword>
<feature type="compositionally biased region" description="Basic and acidic residues" evidence="10">
    <location>
        <begin position="25"/>
        <end position="39"/>
    </location>
</feature>
<evidence type="ECO:0000256" key="6">
    <source>
        <dbReference type="ARBA" id="ARBA00022741"/>
    </source>
</evidence>
<feature type="transmembrane region" description="Helical" evidence="11">
    <location>
        <begin position="1340"/>
        <end position="1362"/>
    </location>
</feature>
<feature type="transmembrane region" description="Helical" evidence="11">
    <location>
        <begin position="1258"/>
        <end position="1280"/>
    </location>
</feature>
<feature type="transmembrane region" description="Helical" evidence="11">
    <location>
        <begin position="556"/>
        <end position="575"/>
    </location>
</feature>
<dbReference type="PANTHER" id="PTHR19241">
    <property type="entry name" value="ATP-BINDING CASSETTE TRANSPORTER"/>
    <property type="match status" value="1"/>
</dbReference>
<feature type="transmembrane region" description="Helical" evidence="11">
    <location>
        <begin position="1301"/>
        <end position="1328"/>
    </location>
</feature>
<accession>A0A319D0A1</accession>
<dbReference type="InterPro" id="IPR029481">
    <property type="entry name" value="ABC_trans_N"/>
</dbReference>
<dbReference type="InterPro" id="IPR027417">
    <property type="entry name" value="P-loop_NTPase"/>
</dbReference>
<evidence type="ECO:0000259" key="12">
    <source>
        <dbReference type="PROSITE" id="PS50893"/>
    </source>
</evidence>
<dbReference type="PROSITE" id="PS50893">
    <property type="entry name" value="ABC_TRANSPORTER_2"/>
    <property type="match status" value="2"/>
</dbReference>
<feature type="transmembrane region" description="Helical" evidence="11">
    <location>
        <begin position="641"/>
        <end position="659"/>
    </location>
</feature>
<keyword evidence="6" id="KW-0547">Nucleotide-binding</keyword>
<evidence type="ECO:0000256" key="4">
    <source>
        <dbReference type="ARBA" id="ARBA00022475"/>
    </source>
</evidence>
<feature type="transmembrane region" description="Helical" evidence="11">
    <location>
        <begin position="665"/>
        <end position="684"/>
    </location>
</feature>
<name>A0A319D0A1_9EURO</name>
<evidence type="ECO:0000256" key="10">
    <source>
        <dbReference type="SAM" id="MobiDB-lite"/>
    </source>
</evidence>
<dbReference type="Gene3D" id="3.40.50.300">
    <property type="entry name" value="P-loop containing nucleotide triphosphate hydrolases"/>
    <property type="match status" value="2"/>
</dbReference>
<dbReference type="GO" id="GO:0005524">
    <property type="term" value="F:ATP binding"/>
    <property type="evidence" value="ECO:0007669"/>
    <property type="project" value="UniProtKB-KW"/>
</dbReference>
<sequence>MQPTSSLPCIISTNTEEKELDAESSEDKFQKETIQDHFESASSLSVSIISDEKDATESSSHGNDQVEKSSLTTRSRSVSLVSSLSEVGEDRETLDLAVRQRVYLDPNEESYLAQLARTNEGITCINSLAGILPADPWFNPDSADFDLYRWLRKLMCMLNQSKFYGGEATIKFQNLQVSGTRPAVQHKPNVLEILTAPLWPRGILSLDAKSPQKLIRNFHGTINSGELLLVLGSPGSGCSTLVKALGRELDGLKLDAESVIYYSGVPPQTMNKSSQAQVIYNSDVDKFFPNLTVGQTLEFAVSSRTSSEQHEGMSRSEYAKLMTKVIIAVFELSHLYRKTVCGISLSERKRVTVAELVLSGASLAVWDKPIQGLDSSMALNFVQSLRLTADLGSTTHIVSAYQANQAIYELFDKTILLYEGRQIYYGSVVKARAFFERQGWYCSPQQTTAEFLTSVTNPMIRKPCPGLEAQVPRAPDEFEAYWQQSPEFLELQREMGAHKHLEMPQSKDELPGYPQSNCEGQAFRTQRGAPYINLLWQIKLNIRRAYQQAWNERASAAYKVTGTLIIALIIGSMFYNTPATTSGFFAKGAVLFYMVMLNSLIPLSEISSQHSRRPVVQKHVSLGFYNSAVGSIAHFLSERPVRFLLVLVNNVVIYFLSNLRREPSQFFLCLIINFLIMLVTTEAFRAAAATTKTVSQAMVVAAMLVLPVVIYTGFIIPVPEFHPWFKFIHYLNPIYYAFEILLANEFHGRHFGCSELIPSYPNLQNGTFICSAVGAVAGRRNVSGDDYIQATYDFTYDHVWRNFGIIFVFMFGWMVIHLLMSGMVSFSTDSTQTLFLNRKDGLAHIKRRGNYNVDEETGQSTENTHRYRVTDAQIKNPQIMPVQQNIFTWRNVVYELSIKGEHRRLLDQVTGWVKPGSLTAVMSVSDTSRKTLIEILAQHTTVGVVTGEMFINGLPLNRSFKRQTSYIQQHDFHLETATVRESLQFNAMLRQPSSICREEKLAYVEDMIKLLGMEGIAEAVVGVSGKGLNREQRKLLSIGVELAARPQLLLLDEPTRGLDAQTSWAIYNLLRKLSSAGQAVLCTIHQPDASIFQQFGQLTFLTSEGKTAYFGPIGKKSCILLNYFQLNGAHRDCKDNENPAEYIVEIVNAGSNKHGECWSEVWSRSREETAIQQEINYICERARYQDNRSNGFNDPREYKEFALPLWKQLPILMHRMCLLYWRSPLSIVSRILLNICAALFIGFSFYKRGSSIQGLQQTIFSVFMLCSLFSSLVQQITSILRIPHLLYKNREHQSRIYSWKVFLLASILIEIPYQIVLSIPAYASYYYAVSGIQSTPRQGLILLFFVQYFLYASTFAILITTISTNPKITHRLTYALSFMSTTFNGVMQPPTALPGLWIFMFRVSPFTYWTSGITATQLHNRTVHCKSIELSIFNPPSGQTCAEYLSEYLETAKGYLVTPNATSNCEYCPLSVADQYLSLRDYHWSQRWRNFGLVWVYIVFNIALAVCVFYVLRVRKWGSAGLLGRVKNGLVSRGWI</sequence>